<dbReference type="PANTHER" id="PTHR22916:SF3">
    <property type="entry name" value="UDP-GLCNAC:BETAGAL BETA-1,3-N-ACETYLGLUCOSAMINYLTRANSFERASE-LIKE PROTEIN 1"/>
    <property type="match status" value="1"/>
</dbReference>
<sequence>MIKVKDFVSDFSIERSRNLIESPNVSIILCLINIKDYNKLDKSISLILNQEYRNFELIVVDDGQDDELLYTKIKDYINKDNRIVYVHNNNRSGLAALRINQALNYVRGEYITYQFNESYVDSSYLKELIKEIEKYHGECLVYGKSELQNGKDSNYVMGNSFKYSDLIYGDNIIPNNAILHNASIIKKYEIMDCSVMLKQTFFWDFLLRLASKIKFIYVDKVVVTNESFSKVYNNIYIDNFNLRVFRNVQYVNKSDCLKLDKVNDYIVDDIGIINGENFRQEILTKCILPWYKNIKRDYDKETSVSKLKKNLLVVKGEFDTSLDIMITNFIKILNDEYNMIYIPSSQLKEEFLENIDAAIFHRTYDFATNHFLVKLKKMNIPVSYWIDDDLLNFYKLKDEYKDLSSAEASNKKFELSVPGTSIYKELEYQLKNADAVVSYSPQISDSVRLYNDRIMELKLTVMTRYIKRYISKNDSVFKIAFIGTDSRRAEIKFFWEDFLEISNEFREKVEFYFWGYIPEEISGIKHSKVYTEGFTTSYYEYMNRLSEENFDIVVSPLFNVGPKLAKGLTKYIEAAVCGAIGVYSNVKPYETIEDGVNGFKFKNEKGELAKKIRKIIGMNINERELIFNNAKEQIMKKHSTESQIYKFKSVIEALRIHAFLQKETIGFILSRDFRYRKSDILRYALLMKNYGFKLNVYILGLNRDEFKDVYEICSQNDINVDFIKYDGVSNKNEEFNNTVMKSNVRIFHSESKIPLVDDTALSLKIPYLYSTLKDDTSNGEKIACMIFERYNKSINEFMVEKTYSLDSNSEFWDKVHENIVKKINIYDYIVFEKFFVGVKEQINTLLNNENSMNYAIWGASNAGKIAKLIIDEALPKFNLVAFIDKYKKGKFDGYDIHTSEDLKELNVDYVFVATSPGRYEAEQFLSKNHLSYLVLFP</sequence>
<dbReference type="GeneID" id="44998656"/>
<dbReference type="PATRIC" id="fig|272562.8.peg.2378"/>
<dbReference type="HOGENOM" id="CLU_312776_0_0_9"/>
<evidence type="ECO:0000259" key="1">
    <source>
        <dbReference type="Pfam" id="PF00535"/>
    </source>
</evidence>
<dbReference type="Gene3D" id="3.40.50.2000">
    <property type="entry name" value="Glycogen Phosphorylase B"/>
    <property type="match status" value="1"/>
</dbReference>
<accession>Q97H37</accession>
<evidence type="ECO:0000313" key="2">
    <source>
        <dbReference type="EMBL" id="AAK80134.1"/>
    </source>
</evidence>
<dbReference type="SUPFAM" id="SSF53448">
    <property type="entry name" value="Nucleotide-diphospho-sugar transferases"/>
    <property type="match status" value="1"/>
</dbReference>
<dbReference type="OrthoDB" id="9807674at2"/>
<dbReference type="Gene3D" id="3.90.550.10">
    <property type="entry name" value="Spore Coat Polysaccharide Biosynthesis Protein SpsA, Chain A"/>
    <property type="match status" value="1"/>
</dbReference>
<feature type="domain" description="Glycosyltransferase 2-like" evidence="1">
    <location>
        <begin position="26"/>
        <end position="154"/>
    </location>
</feature>
<dbReference type="CAZy" id="GT2">
    <property type="family name" value="Glycosyltransferase Family 2"/>
</dbReference>
<dbReference type="GO" id="GO:0016758">
    <property type="term" value="F:hexosyltransferase activity"/>
    <property type="evidence" value="ECO:0007669"/>
    <property type="project" value="UniProtKB-ARBA"/>
</dbReference>
<evidence type="ECO:0000313" key="3">
    <source>
        <dbReference type="Proteomes" id="UP000000814"/>
    </source>
</evidence>
<dbReference type="InterPro" id="IPR029044">
    <property type="entry name" value="Nucleotide-diphossugar_trans"/>
</dbReference>
<reference evidence="2 3" key="1">
    <citation type="journal article" date="2001" name="J. Bacteriol.">
        <title>Genome sequence and comparative analysis of the solvent-producing bacterium Clostridium acetobutylicum.</title>
        <authorList>
            <person name="Nolling J."/>
            <person name="Breton G."/>
            <person name="Omelchenko M.V."/>
            <person name="Makarova K.S."/>
            <person name="Zeng Q."/>
            <person name="Gibson R."/>
            <person name="Lee H.M."/>
            <person name="Dubois J."/>
            <person name="Qiu D."/>
            <person name="Hitti J."/>
            <person name="Wolf Y.I."/>
            <person name="Tatusov R.L."/>
            <person name="Sabathe F."/>
            <person name="Doucette-Stamm L."/>
            <person name="Soucaille P."/>
            <person name="Daly M.J."/>
            <person name="Bennett G.N."/>
            <person name="Koonin E.V."/>
            <person name="Smith D.R."/>
        </authorList>
    </citation>
    <scope>NUCLEOTIDE SEQUENCE [LARGE SCALE GENOMIC DNA]</scope>
    <source>
        <strain evidence="3">ATCC 824 / DSM 792 / JCM 1419 / LMG 5710 / VKM B-1787</strain>
    </source>
</reference>
<dbReference type="STRING" id="272562.CA_C2176"/>
<dbReference type="eggNOG" id="COG0438">
    <property type="taxonomic scope" value="Bacteria"/>
</dbReference>
<organism evidence="2 3">
    <name type="scientific">Clostridium acetobutylicum (strain ATCC 824 / DSM 792 / JCM 1419 / IAM 19013 / LMG 5710 / NBRC 13948 / NRRL B-527 / VKM B-1787 / 2291 / W)</name>
    <dbReference type="NCBI Taxonomy" id="272562"/>
    <lineage>
        <taxon>Bacteria</taxon>
        <taxon>Bacillati</taxon>
        <taxon>Bacillota</taxon>
        <taxon>Clostridia</taxon>
        <taxon>Eubacteriales</taxon>
        <taxon>Clostridiaceae</taxon>
        <taxon>Clostridium</taxon>
    </lineage>
</organism>
<dbReference type="AlphaFoldDB" id="Q97H37"/>
<dbReference type="CDD" id="cd00761">
    <property type="entry name" value="Glyco_tranf_GTA_type"/>
    <property type="match status" value="1"/>
</dbReference>
<dbReference type="Proteomes" id="UP000000814">
    <property type="component" value="Chromosome"/>
</dbReference>
<keyword evidence="3" id="KW-1185">Reference proteome</keyword>
<name>Q97H37_CLOAB</name>
<proteinExistence type="predicted"/>
<dbReference type="PIR" id="C97168">
    <property type="entry name" value="C97168"/>
</dbReference>
<protein>
    <submittedName>
        <fullName evidence="2">Glycosyltransferase domain containing protein</fullName>
    </submittedName>
</protein>
<dbReference type="InterPro" id="IPR001173">
    <property type="entry name" value="Glyco_trans_2-like"/>
</dbReference>
<dbReference type="SUPFAM" id="SSF53756">
    <property type="entry name" value="UDP-Glycosyltransferase/glycogen phosphorylase"/>
    <property type="match status" value="1"/>
</dbReference>
<gene>
    <name evidence="2" type="ordered locus">CA_C2176</name>
</gene>
<dbReference type="eggNOG" id="COG0463">
    <property type="taxonomic scope" value="Bacteria"/>
</dbReference>
<dbReference type="KEGG" id="cac:CA_C2176"/>
<dbReference type="RefSeq" id="WP_010965475.1">
    <property type="nucleotide sequence ID" value="NC_003030.1"/>
</dbReference>
<dbReference type="Pfam" id="PF00535">
    <property type="entry name" value="Glycos_transf_2"/>
    <property type="match status" value="1"/>
</dbReference>
<dbReference type="PANTHER" id="PTHR22916">
    <property type="entry name" value="GLYCOSYLTRANSFERASE"/>
    <property type="match status" value="1"/>
</dbReference>
<dbReference type="EMBL" id="AE001437">
    <property type="protein sequence ID" value="AAK80134.1"/>
    <property type="molecule type" value="Genomic_DNA"/>
</dbReference>